<dbReference type="Pfam" id="PF08241">
    <property type="entry name" value="Methyltransf_11"/>
    <property type="match status" value="1"/>
</dbReference>
<dbReference type="PANTHER" id="PTHR42912:SF80">
    <property type="entry name" value="METHYLTRANSFERASE DOMAIN-CONTAINING PROTEIN"/>
    <property type="match status" value="1"/>
</dbReference>
<dbReference type="AlphaFoldDB" id="A0A085ZLM5"/>
<keyword evidence="2" id="KW-0489">Methyltransferase</keyword>
<dbReference type="SUPFAM" id="SSF53335">
    <property type="entry name" value="S-adenosyl-L-methionine-dependent methyltransferases"/>
    <property type="match status" value="1"/>
</dbReference>
<evidence type="ECO:0000259" key="1">
    <source>
        <dbReference type="Pfam" id="PF08241"/>
    </source>
</evidence>
<comment type="caution">
    <text evidence="2">The sequence shown here is derived from an EMBL/GenBank/DDBJ whole genome shotgun (WGS) entry which is preliminary data.</text>
</comment>
<reference evidence="2 3" key="1">
    <citation type="submission" date="2014-07" db="EMBL/GenBank/DDBJ databases">
        <title>Genome of Flavobacterium reichenbachii LMG 25512.</title>
        <authorList>
            <person name="Stropko S.J."/>
            <person name="Pipes S.E."/>
            <person name="Newman J.D."/>
        </authorList>
    </citation>
    <scope>NUCLEOTIDE SEQUENCE [LARGE SCALE GENOMIC DNA]</scope>
    <source>
        <strain evidence="2 3">LMG 25512</strain>
    </source>
</reference>
<protein>
    <submittedName>
        <fullName evidence="2">Methyltransferase type 11</fullName>
    </submittedName>
</protein>
<keyword evidence="2" id="KW-0808">Transferase</keyword>
<dbReference type="InterPro" id="IPR050508">
    <property type="entry name" value="Methyltransf_Superfamily"/>
</dbReference>
<name>A0A085ZLM5_9FLAO</name>
<keyword evidence="3" id="KW-1185">Reference proteome</keyword>
<accession>A0A085ZLM5</accession>
<evidence type="ECO:0000313" key="3">
    <source>
        <dbReference type="Proteomes" id="UP000028715"/>
    </source>
</evidence>
<evidence type="ECO:0000313" key="2">
    <source>
        <dbReference type="EMBL" id="KFF05339.1"/>
    </source>
</evidence>
<dbReference type="InterPro" id="IPR013216">
    <property type="entry name" value="Methyltransf_11"/>
</dbReference>
<dbReference type="InterPro" id="IPR029063">
    <property type="entry name" value="SAM-dependent_MTases_sf"/>
</dbReference>
<dbReference type="PANTHER" id="PTHR42912">
    <property type="entry name" value="METHYLTRANSFERASE"/>
    <property type="match status" value="1"/>
</dbReference>
<sequence>MQNQITDYYQQLAVNYDNDRFNNSYGAFIDQQERLFLKSVNLDTSKTLDIGCGTGRFLNFADYGIDISSNMILQSKQKYPEKNIQLGSLSEIPFDENYFKNAFCFHVIMHLNKIETVSFLDEAHRILEKNGLLIFDFPSAKRRKITSHKSENWHGANGFTSDEIFKLTKDKWKLKKQVGILFLPIHRFPKKLRKLFIRIDNILCRSFLKHYASYIILVLEKK</sequence>
<dbReference type="STRING" id="362418.IW19_07250"/>
<proteinExistence type="predicted"/>
<dbReference type="GO" id="GO:0032259">
    <property type="term" value="P:methylation"/>
    <property type="evidence" value="ECO:0007669"/>
    <property type="project" value="UniProtKB-KW"/>
</dbReference>
<dbReference type="GO" id="GO:0008757">
    <property type="term" value="F:S-adenosylmethionine-dependent methyltransferase activity"/>
    <property type="evidence" value="ECO:0007669"/>
    <property type="project" value="InterPro"/>
</dbReference>
<dbReference type="Proteomes" id="UP000028715">
    <property type="component" value="Unassembled WGS sequence"/>
</dbReference>
<dbReference type="OrthoDB" id="9791837at2"/>
<dbReference type="EMBL" id="JPRL01000001">
    <property type="protein sequence ID" value="KFF05339.1"/>
    <property type="molecule type" value="Genomic_DNA"/>
</dbReference>
<dbReference type="eggNOG" id="COG2226">
    <property type="taxonomic scope" value="Bacteria"/>
</dbReference>
<organism evidence="2 3">
    <name type="scientific">Flavobacterium reichenbachii</name>
    <dbReference type="NCBI Taxonomy" id="362418"/>
    <lineage>
        <taxon>Bacteria</taxon>
        <taxon>Pseudomonadati</taxon>
        <taxon>Bacteroidota</taxon>
        <taxon>Flavobacteriia</taxon>
        <taxon>Flavobacteriales</taxon>
        <taxon>Flavobacteriaceae</taxon>
        <taxon>Flavobacterium</taxon>
    </lineage>
</organism>
<dbReference type="CDD" id="cd02440">
    <property type="entry name" value="AdoMet_MTases"/>
    <property type="match status" value="1"/>
</dbReference>
<dbReference type="RefSeq" id="WP_035682635.1">
    <property type="nucleotide sequence ID" value="NZ_JPRL01000001.1"/>
</dbReference>
<gene>
    <name evidence="2" type="ORF">IW19_07250</name>
</gene>
<dbReference type="Gene3D" id="3.40.50.150">
    <property type="entry name" value="Vaccinia Virus protein VP39"/>
    <property type="match status" value="1"/>
</dbReference>
<feature type="domain" description="Methyltransferase type 11" evidence="1">
    <location>
        <begin position="48"/>
        <end position="135"/>
    </location>
</feature>